<dbReference type="Proteomes" id="UP000054337">
    <property type="component" value="Unassembled WGS sequence"/>
</dbReference>
<dbReference type="AlphaFoldDB" id="W7EZY9"/>
<protein>
    <submittedName>
        <fullName evidence="1">Uncharacterized protein</fullName>
    </submittedName>
</protein>
<dbReference type="RefSeq" id="XP_014559139.1">
    <property type="nucleotide sequence ID" value="XM_014703653.1"/>
</dbReference>
<sequence length="55" mass="5850">MAAGWRDACTIQPTHPLPLSHPTPIPPPSLALPNDQTKLICGEHGLPALPPCFET</sequence>
<dbReference type="GeneID" id="26259568"/>
<evidence type="ECO:0000313" key="2">
    <source>
        <dbReference type="Proteomes" id="UP000054337"/>
    </source>
</evidence>
<name>W7EZY9_BIPV3</name>
<evidence type="ECO:0000313" key="1">
    <source>
        <dbReference type="EMBL" id="EUN29557.1"/>
    </source>
</evidence>
<proteinExistence type="predicted"/>
<dbReference type="HOGENOM" id="CLU_3068320_0_0_1"/>
<organism evidence="1 2">
    <name type="scientific">Bipolaris victoriae (strain FI3)</name>
    <name type="common">Victoria blight of oats agent</name>
    <name type="synonym">Cochliobolus victoriae</name>
    <dbReference type="NCBI Taxonomy" id="930091"/>
    <lineage>
        <taxon>Eukaryota</taxon>
        <taxon>Fungi</taxon>
        <taxon>Dikarya</taxon>
        <taxon>Ascomycota</taxon>
        <taxon>Pezizomycotina</taxon>
        <taxon>Dothideomycetes</taxon>
        <taxon>Pleosporomycetidae</taxon>
        <taxon>Pleosporales</taxon>
        <taxon>Pleosporineae</taxon>
        <taxon>Pleosporaceae</taxon>
        <taxon>Bipolaris</taxon>
    </lineage>
</organism>
<keyword evidence="2" id="KW-1185">Reference proteome</keyword>
<reference evidence="1 2" key="1">
    <citation type="journal article" date="2013" name="PLoS Genet.">
        <title>Comparative genome structure, secondary metabolite, and effector coding capacity across Cochliobolus pathogens.</title>
        <authorList>
            <person name="Condon B.J."/>
            <person name="Leng Y."/>
            <person name="Wu D."/>
            <person name="Bushley K.E."/>
            <person name="Ohm R.A."/>
            <person name="Otillar R."/>
            <person name="Martin J."/>
            <person name="Schackwitz W."/>
            <person name="Grimwood J."/>
            <person name="MohdZainudin N."/>
            <person name="Xue C."/>
            <person name="Wang R."/>
            <person name="Manning V.A."/>
            <person name="Dhillon B."/>
            <person name="Tu Z.J."/>
            <person name="Steffenson B.J."/>
            <person name="Salamov A."/>
            <person name="Sun H."/>
            <person name="Lowry S."/>
            <person name="LaButti K."/>
            <person name="Han J."/>
            <person name="Copeland A."/>
            <person name="Lindquist E."/>
            <person name="Barry K."/>
            <person name="Schmutz J."/>
            <person name="Baker S.E."/>
            <person name="Ciuffetti L.M."/>
            <person name="Grigoriev I.V."/>
            <person name="Zhong S."/>
            <person name="Turgeon B.G."/>
        </authorList>
    </citation>
    <scope>NUCLEOTIDE SEQUENCE [LARGE SCALE GENOMIC DNA]</scope>
    <source>
        <strain evidence="1 2">FI3</strain>
    </source>
</reference>
<gene>
    <name evidence="1" type="ORF">COCVIDRAFT_92603</name>
</gene>
<dbReference type="EMBL" id="KI968712">
    <property type="protein sequence ID" value="EUN29557.1"/>
    <property type="molecule type" value="Genomic_DNA"/>
</dbReference>
<accession>W7EZY9</accession>